<dbReference type="GO" id="GO:0008270">
    <property type="term" value="F:zinc ion binding"/>
    <property type="evidence" value="ECO:0007669"/>
    <property type="project" value="InterPro"/>
</dbReference>
<keyword evidence="2" id="KW-1185">Reference proteome</keyword>
<organism evidence="1 2">
    <name type="scientific">Dreissena polymorpha</name>
    <name type="common">Zebra mussel</name>
    <name type="synonym">Mytilus polymorpha</name>
    <dbReference type="NCBI Taxonomy" id="45954"/>
    <lineage>
        <taxon>Eukaryota</taxon>
        <taxon>Metazoa</taxon>
        <taxon>Spiralia</taxon>
        <taxon>Lophotrochozoa</taxon>
        <taxon>Mollusca</taxon>
        <taxon>Bivalvia</taxon>
        <taxon>Autobranchia</taxon>
        <taxon>Heteroconchia</taxon>
        <taxon>Euheterodonta</taxon>
        <taxon>Imparidentia</taxon>
        <taxon>Neoheterodontei</taxon>
        <taxon>Myida</taxon>
        <taxon>Dreissenoidea</taxon>
        <taxon>Dreissenidae</taxon>
        <taxon>Dreissena</taxon>
    </lineage>
</organism>
<name>A0A9D4GCS8_DREPO</name>
<reference evidence="1" key="2">
    <citation type="submission" date="2020-11" db="EMBL/GenBank/DDBJ databases">
        <authorList>
            <person name="McCartney M.A."/>
            <person name="Auch B."/>
            <person name="Kono T."/>
            <person name="Mallez S."/>
            <person name="Becker A."/>
            <person name="Gohl D.M."/>
            <person name="Silverstein K.A.T."/>
            <person name="Koren S."/>
            <person name="Bechman K.B."/>
            <person name="Herman A."/>
            <person name="Abrahante J.E."/>
            <person name="Garbe J."/>
        </authorList>
    </citation>
    <scope>NUCLEOTIDE SEQUENCE</scope>
    <source>
        <strain evidence="1">Duluth1</strain>
        <tissue evidence="1">Whole animal</tissue>
    </source>
</reference>
<dbReference type="EMBL" id="JAIWYP010000006">
    <property type="protein sequence ID" value="KAH3814508.1"/>
    <property type="molecule type" value="Genomic_DNA"/>
</dbReference>
<dbReference type="GO" id="GO:0003676">
    <property type="term" value="F:nucleic acid binding"/>
    <property type="evidence" value="ECO:0007669"/>
    <property type="project" value="InterPro"/>
</dbReference>
<comment type="caution">
    <text evidence="1">The sequence shown here is derived from an EMBL/GenBank/DDBJ whole genome shotgun (WGS) entry which is preliminary data.</text>
</comment>
<evidence type="ECO:0000313" key="1">
    <source>
        <dbReference type="EMBL" id="KAH3814508.1"/>
    </source>
</evidence>
<dbReference type="Proteomes" id="UP000828390">
    <property type="component" value="Unassembled WGS sequence"/>
</dbReference>
<protein>
    <recommendedName>
        <fullName evidence="3">CCHC-type domain-containing protein</fullName>
    </recommendedName>
</protein>
<dbReference type="SUPFAM" id="SSF57756">
    <property type="entry name" value="Retrovirus zinc finger-like domains"/>
    <property type="match status" value="1"/>
</dbReference>
<sequence>MDNPSLAQCVKVTLSLKSSVSQANIMSGTVNKIQHESRKRVTNGQSLNNQPSNRKVNVMCHACGRYGHVKTDRNCPAKGRKCRKCRKEGHFENCCKSKPKNIKPKHKFGKVRIVECEESPSDSEDNYAFTVTRKEERFRRYSCQHRRY</sequence>
<dbReference type="AlphaFoldDB" id="A0A9D4GCS8"/>
<proteinExistence type="predicted"/>
<reference evidence="1" key="1">
    <citation type="journal article" date="2019" name="bioRxiv">
        <title>The Genome of the Zebra Mussel, Dreissena polymorpha: A Resource for Invasive Species Research.</title>
        <authorList>
            <person name="McCartney M.A."/>
            <person name="Auch B."/>
            <person name="Kono T."/>
            <person name="Mallez S."/>
            <person name="Zhang Y."/>
            <person name="Obille A."/>
            <person name="Becker A."/>
            <person name="Abrahante J.E."/>
            <person name="Garbe J."/>
            <person name="Badalamenti J.P."/>
            <person name="Herman A."/>
            <person name="Mangelson H."/>
            <person name="Liachko I."/>
            <person name="Sullivan S."/>
            <person name="Sone E.D."/>
            <person name="Koren S."/>
            <person name="Silverstein K.A.T."/>
            <person name="Beckman K.B."/>
            <person name="Gohl D.M."/>
        </authorList>
    </citation>
    <scope>NUCLEOTIDE SEQUENCE</scope>
    <source>
        <strain evidence="1">Duluth1</strain>
        <tissue evidence="1">Whole animal</tissue>
    </source>
</reference>
<evidence type="ECO:0000313" key="2">
    <source>
        <dbReference type="Proteomes" id="UP000828390"/>
    </source>
</evidence>
<accession>A0A9D4GCS8</accession>
<dbReference type="Gene3D" id="4.10.60.10">
    <property type="entry name" value="Zinc finger, CCHC-type"/>
    <property type="match status" value="1"/>
</dbReference>
<evidence type="ECO:0008006" key="3">
    <source>
        <dbReference type="Google" id="ProtNLM"/>
    </source>
</evidence>
<dbReference type="InterPro" id="IPR036875">
    <property type="entry name" value="Znf_CCHC_sf"/>
</dbReference>
<gene>
    <name evidence="1" type="ORF">DPMN_143010</name>
</gene>